<dbReference type="RefSeq" id="YP_009201200.1">
    <property type="nucleotide sequence ID" value="NC_028829.1"/>
</dbReference>
<sequence length="208" mass="24303">MHAYDLVRKMQKVVESCETIEQLRNARKYLMRCQDYALDGGNDSYITTIMVEVQNLDERITDKIVELSDTRGMNAIETGVIKVGIDIHGVIDQSPEFFALLSKLPVEVHIITGIKEELDTDVPDDLEYDHWFSIHQSCEDDGVEILYDEKGRPWVDDEIWNNKKAEYCRENQINIMIDDSPTYAKTFEGLDTFYLQLTNTIRDEWRRK</sequence>
<evidence type="ECO:0000313" key="2">
    <source>
        <dbReference type="Proteomes" id="UP000202888"/>
    </source>
</evidence>
<proteinExistence type="predicted"/>
<evidence type="ECO:0000313" key="1">
    <source>
        <dbReference type="EMBL" id="AJT60938.1"/>
    </source>
</evidence>
<protein>
    <submittedName>
        <fullName evidence="1">Nicotinate-nucleotide adenylyltransferase</fullName>
    </submittedName>
</protein>
<keyword evidence="1" id="KW-0548">Nucleotidyltransferase</keyword>
<accession>A0A0D4DBI6</accession>
<dbReference type="OrthoDB" id="9736at10239"/>
<reference evidence="1 2" key="1">
    <citation type="journal article" date="2016" name="Genom Data">
        <title>Complete genome sequence of a giant Vibrio phage ValKK3 infecting Vibrio alginolyticus.</title>
        <authorList>
            <person name="Lal T.M."/>
            <person name="Sano M."/>
            <person name="Hatai K."/>
            <person name="Ransangan J."/>
        </authorList>
    </citation>
    <scope>NUCLEOTIDE SEQUENCE [LARGE SCALE GENOMIC DNA]</scope>
</reference>
<keyword evidence="2" id="KW-1185">Reference proteome</keyword>
<dbReference type="Proteomes" id="UP000202888">
    <property type="component" value="Segment"/>
</dbReference>
<dbReference type="GeneID" id="26628423"/>
<organism evidence="1 2">
    <name type="scientific">Vibrio phage ValKK3</name>
    <dbReference type="NCBI Taxonomy" id="1610855"/>
    <lineage>
        <taxon>Viruses</taxon>
        <taxon>Duplodnaviria</taxon>
        <taxon>Heunggongvirae</taxon>
        <taxon>Uroviricota</taxon>
        <taxon>Caudoviricetes</taxon>
        <taxon>Pantevenvirales</taxon>
        <taxon>Straboviridae</taxon>
        <taxon>Schizotequatrovirus</taxon>
        <taxon>Schizotequatrovirus valkk3</taxon>
    </lineage>
</organism>
<keyword evidence="1" id="KW-0808">Transferase</keyword>
<dbReference type="GO" id="GO:0016779">
    <property type="term" value="F:nucleotidyltransferase activity"/>
    <property type="evidence" value="ECO:0007669"/>
    <property type="project" value="UniProtKB-KW"/>
</dbReference>
<name>A0A0D4DBI6_9CAUD</name>
<dbReference type="KEGG" id="vg:26628423"/>
<dbReference type="EMBL" id="KP671755">
    <property type="protein sequence ID" value="AJT60938.1"/>
    <property type="molecule type" value="Genomic_DNA"/>
</dbReference>